<dbReference type="InterPro" id="IPR005135">
    <property type="entry name" value="Endo/exonuclease/phosphatase"/>
</dbReference>
<keyword evidence="1" id="KW-1133">Transmembrane helix</keyword>
<gene>
    <name evidence="3" type="ORF">MiSe_73180</name>
</gene>
<dbReference type="PANTHER" id="PTHR14859:SF1">
    <property type="entry name" value="PGAP2-INTERACTING PROTEIN"/>
    <property type="match status" value="1"/>
</dbReference>
<sequence length="353" mass="41389">MLLDMKPITIRIKPRILQQATKLFAYTYFGFIIGYFILRLIFWDRFWVVGFISTFIPWILFPILILPVLGFFILKQRWFAIAGAIASILLVSWMHVKYFSPHPINASNSQVSIKIFSLNCSWYKTQSPNLVNLIQQQQPGLIFLQEIVKKHTERAFVWLKAAYPYQVGTPPVAILSKYPILFNETLQLAGHQETQQRAIIQINQQDVVVYNIQVLSPWIRMHKILPFLSIPIYEYADRTAEIQDLVQRLQKETQPVIVAGDFNMTDQSQDYNYLQTVLQDSFQISGRGFGFTWPHGWELSFLIKNSPWKLNYPIFRIDYIWYDKHWVSRSTKILPTTGSEHLPVQTELIDIKL</sequence>
<evidence type="ECO:0000313" key="3">
    <source>
        <dbReference type="EMBL" id="GET42500.1"/>
    </source>
</evidence>
<dbReference type="Gene3D" id="3.60.10.10">
    <property type="entry name" value="Endonuclease/exonuclease/phosphatase"/>
    <property type="match status" value="1"/>
</dbReference>
<keyword evidence="4" id="KW-1185">Reference proteome</keyword>
<evidence type="ECO:0000256" key="1">
    <source>
        <dbReference type="SAM" id="Phobius"/>
    </source>
</evidence>
<feature type="transmembrane region" description="Helical" evidence="1">
    <location>
        <begin position="78"/>
        <end position="96"/>
    </location>
</feature>
<feature type="transmembrane region" description="Helical" evidence="1">
    <location>
        <begin position="21"/>
        <end position="42"/>
    </location>
</feature>
<dbReference type="GO" id="GO:0006506">
    <property type="term" value="P:GPI anchor biosynthetic process"/>
    <property type="evidence" value="ECO:0007669"/>
    <property type="project" value="TreeGrafter"/>
</dbReference>
<dbReference type="AlphaFoldDB" id="A0AAV3XKP4"/>
<dbReference type="EMBL" id="BLAY01000167">
    <property type="protein sequence ID" value="GET42500.1"/>
    <property type="molecule type" value="Genomic_DNA"/>
</dbReference>
<dbReference type="SUPFAM" id="SSF56219">
    <property type="entry name" value="DNase I-like"/>
    <property type="match status" value="1"/>
</dbReference>
<organism evidence="3 4">
    <name type="scientific">Microseira wollei NIES-4236</name>
    <dbReference type="NCBI Taxonomy" id="2530354"/>
    <lineage>
        <taxon>Bacteria</taxon>
        <taxon>Bacillati</taxon>
        <taxon>Cyanobacteriota</taxon>
        <taxon>Cyanophyceae</taxon>
        <taxon>Oscillatoriophycideae</taxon>
        <taxon>Aerosakkonematales</taxon>
        <taxon>Aerosakkonemataceae</taxon>
        <taxon>Microseira</taxon>
    </lineage>
</organism>
<proteinExistence type="predicted"/>
<protein>
    <recommendedName>
        <fullName evidence="2">Endonuclease/exonuclease/phosphatase domain-containing protein</fullName>
    </recommendedName>
</protein>
<dbReference type="Pfam" id="PF03372">
    <property type="entry name" value="Exo_endo_phos"/>
    <property type="match status" value="1"/>
</dbReference>
<dbReference type="Proteomes" id="UP001050975">
    <property type="component" value="Unassembled WGS sequence"/>
</dbReference>
<keyword evidence="1" id="KW-0472">Membrane</keyword>
<name>A0AAV3XKP4_9CYAN</name>
<reference evidence="3" key="1">
    <citation type="submission" date="2019-10" db="EMBL/GenBank/DDBJ databases">
        <title>Draft genome sequece of Microseira wollei NIES-4236.</title>
        <authorList>
            <person name="Yamaguchi H."/>
            <person name="Suzuki S."/>
            <person name="Kawachi M."/>
        </authorList>
    </citation>
    <scope>NUCLEOTIDE SEQUENCE</scope>
    <source>
        <strain evidence="3">NIES-4236</strain>
    </source>
</reference>
<evidence type="ECO:0000259" key="2">
    <source>
        <dbReference type="Pfam" id="PF03372"/>
    </source>
</evidence>
<keyword evidence="1" id="KW-0812">Transmembrane</keyword>
<dbReference type="PANTHER" id="PTHR14859">
    <property type="entry name" value="CALCOFLUOR WHITE HYPERSENSITIVE PROTEIN PRECURSOR"/>
    <property type="match status" value="1"/>
</dbReference>
<evidence type="ECO:0000313" key="4">
    <source>
        <dbReference type="Proteomes" id="UP001050975"/>
    </source>
</evidence>
<dbReference type="GO" id="GO:0016020">
    <property type="term" value="C:membrane"/>
    <property type="evidence" value="ECO:0007669"/>
    <property type="project" value="GOC"/>
</dbReference>
<dbReference type="InterPro" id="IPR051916">
    <property type="entry name" value="GPI-anchor_lipid_remodeler"/>
</dbReference>
<dbReference type="GO" id="GO:0003824">
    <property type="term" value="F:catalytic activity"/>
    <property type="evidence" value="ECO:0007669"/>
    <property type="project" value="InterPro"/>
</dbReference>
<dbReference type="InterPro" id="IPR036691">
    <property type="entry name" value="Endo/exonu/phosph_ase_sf"/>
</dbReference>
<accession>A0AAV3XKP4</accession>
<feature type="transmembrane region" description="Helical" evidence="1">
    <location>
        <begin position="48"/>
        <end position="71"/>
    </location>
</feature>
<feature type="domain" description="Endonuclease/exonuclease/phosphatase" evidence="2">
    <location>
        <begin position="118"/>
        <end position="341"/>
    </location>
</feature>
<comment type="caution">
    <text evidence="3">The sequence shown here is derived from an EMBL/GenBank/DDBJ whole genome shotgun (WGS) entry which is preliminary data.</text>
</comment>